<dbReference type="RefSeq" id="WP_248352546.1">
    <property type="nucleotide sequence ID" value="NZ_AP025591.1"/>
</dbReference>
<protein>
    <recommendedName>
        <fullName evidence="4">DUF1579 domain-containing protein</fullName>
    </recommendedName>
</protein>
<evidence type="ECO:0000313" key="3">
    <source>
        <dbReference type="Proteomes" id="UP001162891"/>
    </source>
</evidence>
<dbReference type="EMBL" id="AP025591">
    <property type="protein sequence ID" value="BDG04175.1"/>
    <property type="molecule type" value="Genomic_DNA"/>
</dbReference>
<keyword evidence="3" id="KW-1185">Reference proteome</keyword>
<evidence type="ECO:0008006" key="4">
    <source>
        <dbReference type="Google" id="ProtNLM"/>
    </source>
</evidence>
<reference evidence="3" key="1">
    <citation type="journal article" date="2022" name="Int. J. Syst. Evol. Microbiol.">
        <title>Anaeromyxobacter oryzae sp. nov., Anaeromyxobacter diazotrophicus sp. nov. and Anaeromyxobacter paludicola sp. nov., isolated from paddy soils.</title>
        <authorList>
            <person name="Itoh H."/>
            <person name="Xu Z."/>
            <person name="Mise K."/>
            <person name="Masuda Y."/>
            <person name="Ushijima N."/>
            <person name="Hayakawa C."/>
            <person name="Shiratori Y."/>
            <person name="Senoo K."/>
        </authorList>
    </citation>
    <scope>NUCLEOTIDE SEQUENCE [LARGE SCALE GENOMIC DNA]</scope>
    <source>
        <strain evidence="3">Red232</strain>
    </source>
</reference>
<feature type="chain" id="PRO_5045822992" description="DUF1579 domain-containing protein" evidence="1">
    <location>
        <begin position="23"/>
        <end position="173"/>
    </location>
</feature>
<proteinExistence type="predicted"/>
<gene>
    <name evidence="2" type="ORF">AMOR_31710</name>
</gene>
<keyword evidence="1" id="KW-0732">Signal</keyword>
<feature type="signal peptide" evidence="1">
    <location>
        <begin position="1"/>
        <end position="22"/>
    </location>
</feature>
<evidence type="ECO:0000313" key="2">
    <source>
        <dbReference type="EMBL" id="BDG04175.1"/>
    </source>
</evidence>
<organism evidence="2 3">
    <name type="scientific">Anaeromyxobacter oryzae</name>
    <dbReference type="NCBI Taxonomy" id="2918170"/>
    <lineage>
        <taxon>Bacteria</taxon>
        <taxon>Pseudomonadati</taxon>
        <taxon>Myxococcota</taxon>
        <taxon>Myxococcia</taxon>
        <taxon>Myxococcales</taxon>
        <taxon>Cystobacterineae</taxon>
        <taxon>Anaeromyxobacteraceae</taxon>
        <taxon>Anaeromyxobacter</taxon>
    </lineage>
</organism>
<accession>A0ABN6MT78</accession>
<name>A0ABN6MT78_9BACT</name>
<dbReference type="Proteomes" id="UP001162891">
    <property type="component" value="Chromosome"/>
</dbReference>
<sequence length="173" mass="18131">MFRSMIFAAATILVVAGTVARAEDRSPVEPLGALVGTWDAEGGGTPGQGAGTVAFTREVGGHAVVRRNAVTYPATDGRPASTHEDLLVLHAEGTALKGLYVDGEGHVIHYAAAPGAAPGTLVLLSEPGPGPRFRLTHDWRTAGELRIVFEIAPPGSQRFKVYAEGRATRRRGP</sequence>
<evidence type="ECO:0000256" key="1">
    <source>
        <dbReference type="SAM" id="SignalP"/>
    </source>
</evidence>